<feature type="domain" description="TonB-dependent receptor-like beta-barrel" evidence="11">
    <location>
        <begin position="364"/>
        <end position="884"/>
    </location>
</feature>
<dbReference type="GO" id="GO:0009279">
    <property type="term" value="C:cell outer membrane"/>
    <property type="evidence" value="ECO:0007669"/>
    <property type="project" value="UniProtKB-SubCell"/>
</dbReference>
<dbReference type="EMBL" id="QENY01000002">
    <property type="protein sequence ID" value="PVX58578.1"/>
    <property type="molecule type" value="Genomic_DNA"/>
</dbReference>
<keyword evidence="5 9" id="KW-0798">TonB box</keyword>
<dbReference type="Pfam" id="PF07715">
    <property type="entry name" value="Plug"/>
    <property type="match status" value="1"/>
</dbReference>
<keyword evidence="3 8" id="KW-1134">Transmembrane beta strand</keyword>
<accession>A0A2U0ULR9</accession>
<protein>
    <submittedName>
        <fullName evidence="13">TonB-linked SusC/RagA family outer membrane protein</fullName>
    </submittedName>
</protein>
<dbReference type="Pfam" id="PF00593">
    <property type="entry name" value="TonB_dep_Rec_b-barrel"/>
    <property type="match status" value="1"/>
</dbReference>
<keyword evidence="4 8" id="KW-0812">Transmembrane</keyword>
<reference evidence="13 14" key="1">
    <citation type="submission" date="2018-05" db="EMBL/GenBank/DDBJ databases">
        <title>Genomic Encyclopedia of Type Strains, Phase IV (KMG-IV): sequencing the most valuable type-strain genomes for metagenomic binning, comparative biology and taxonomic classification.</title>
        <authorList>
            <person name="Goeker M."/>
        </authorList>
    </citation>
    <scope>NUCLEOTIDE SEQUENCE [LARGE SCALE GENOMIC DNA]</scope>
    <source>
        <strain evidence="13 14">DSM 100333</strain>
    </source>
</reference>
<organism evidence="13 14">
    <name type="scientific">Hallella colorans</name>
    <dbReference type="NCBI Taxonomy" id="1703337"/>
    <lineage>
        <taxon>Bacteria</taxon>
        <taxon>Pseudomonadati</taxon>
        <taxon>Bacteroidota</taxon>
        <taxon>Bacteroidia</taxon>
        <taxon>Bacteroidales</taxon>
        <taxon>Prevotellaceae</taxon>
        <taxon>Hallella</taxon>
    </lineage>
</organism>
<evidence type="ECO:0000256" key="8">
    <source>
        <dbReference type="PROSITE-ProRule" id="PRU01360"/>
    </source>
</evidence>
<comment type="caution">
    <text evidence="13">The sequence shown here is derived from an EMBL/GenBank/DDBJ whole genome shotgun (WGS) entry which is preliminary data.</text>
</comment>
<dbReference type="SUPFAM" id="SSF56935">
    <property type="entry name" value="Porins"/>
    <property type="match status" value="1"/>
</dbReference>
<feature type="signal peptide" evidence="10">
    <location>
        <begin position="1"/>
        <end position="30"/>
    </location>
</feature>
<dbReference type="Gene3D" id="2.40.170.20">
    <property type="entry name" value="TonB-dependent receptor, beta-barrel domain"/>
    <property type="match status" value="1"/>
</dbReference>
<dbReference type="PROSITE" id="PS52016">
    <property type="entry name" value="TONB_DEPENDENT_REC_3"/>
    <property type="match status" value="1"/>
</dbReference>
<gene>
    <name evidence="13" type="ORF">C7379_10296</name>
</gene>
<evidence type="ECO:0000259" key="12">
    <source>
        <dbReference type="Pfam" id="PF07715"/>
    </source>
</evidence>
<dbReference type="Proteomes" id="UP000245870">
    <property type="component" value="Unassembled WGS sequence"/>
</dbReference>
<dbReference type="FunFam" id="2.40.170.20:FF:000008">
    <property type="entry name" value="TonB-linked outer membrane protein, SusC/RagA family"/>
    <property type="match status" value="1"/>
</dbReference>
<evidence type="ECO:0000256" key="2">
    <source>
        <dbReference type="ARBA" id="ARBA00022448"/>
    </source>
</evidence>
<dbReference type="Gene3D" id="2.170.130.10">
    <property type="entry name" value="TonB-dependent receptor, plug domain"/>
    <property type="match status" value="1"/>
</dbReference>
<sequence length="928" mass="101870">MHENHSCFLSMKQSLIFSTLLFFAFPTFCAAQLVRTQEMGDTIVSPSLEISTGSVDIVTQDRMNKGLVTNPLGALSGQAAGVSVVSGENRMAQLSAVRVRGTTSLTGGNDPLVIIDGVYSDLTTLSTVFPADIESFSILKNASETALYGSRGASGVIRVTTKKGSGMQFHISYDGNIGIERKYKTVNMLDAAAYIATAAQLGLDYNNGGKNTDFQDAITRTGWVTNHNVAFSGGGLKSNYRASLSAMSHKTVLRENEYRNYAAKIDLSQKAFDDLLDINFGVLGASQKNCLPFDEQKIFYSAAAQNPTFPAEPVKPGHWLINTTASQISPPMALLQQKNDTKNLSFNTHLGIHINLLGVPNDNLNASTNNQRPSLCLSLFGSYSYLSVENAVFCPTWVWAQGQAFRGERKTEDWLSNAKLTFEDTWGPHQIKASVLAEYQKSYRRGFWTRVKGFTTNSFGYDNLSAASNIPYGGTGSEVSEPSLASTMTALSYTLLERYTLEASMRADGSSMFGDNNKWGYFPSVSAIWNIAREPFFKPLNKIVNILRLRTGYGRSGNLGAIDAYNSLNLVRPQGVVSVGGTPTVTMSIFRNANPNLKWETRSTLNIGADIGLWNNRVVLTAEYYYAKTTDMLYNYDVPVPPFTFSKMLANLGSMSNRGFEVGIGVTPIRKKDMELNVNVNLAQQQNKLLTLSGEYNGMHLSAADITPMGSLNGAGFHGGNNNIVYQIIGQPLGVFYLPHCTGLSKNEDGSWKYTIADLDHNGKVNIEDGGDRYIAGQATPKWIVGSNISMRFHNVDISLQVNGAFGHKIYNGTALTYMNMASFPDYNVMSQAPRHNIKDQTATDYWLESGDYINFDYLTISWNVPLKIRYATGLRLSLSVNNLATITSYSGLTPMLNSYVANSSLGIDDKRTFPVYRSYCLGMSVQF</sequence>
<dbReference type="NCBIfam" id="TIGR04056">
    <property type="entry name" value="OMP_RagA_SusC"/>
    <property type="match status" value="1"/>
</dbReference>
<comment type="subcellular location">
    <subcellularLocation>
        <location evidence="1 8">Cell outer membrane</location>
        <topology evidence="1 8">Multi-pass membrane protein</topology>
    </subcellularLocation>
</comment>
<evidence type="ECO:0000313" key="14">
    <source>
        <dbReference type="Proteomes" id="UP000245870"/>
    </source>
</evidence>
<feature type="domain" description="TonB-dependent receptor plug" evidence="12">
    <location>
        <begin position="51"/>
        <end position="156"/>
    </location>
</feature>
<evidence type="ECO:0000256" key="3">
    <source>
        <dbReference type="ARBA" id="ARBA00022452"/>
    </source>
</evidence>
<dbReference type="InterPro" id="IPR023996">
    <property type="entry name" value="TonB-dep_OMP_SusC/RagA"/>
</dbReference>
<evidence type="ECO:0000256" key="7">
    <source>
        <dbReference type="ARBA" id="ARBA00023237"/>
    </source>
</evidence>
<feature type="chain" id="PRO_5015544264" evidence="10">
    <location>
        <begin position="31"/>
        <end position="928"/>
    </location>
</feature>
<evidence type="ECO:0000256" key="1">
    <source>
        <dbReference type="ARBA" id="ARBA00004571"/>
    </source>
</evidence>
<evidence type="ECO:0000256" key="9">
    <source>
        <dbReference type="RuleBase" id="RU003357"/>
    </source>
</evidence>
<dbReference type="InterPro" id="IPR036942">
    <property type="entry name" value="Beta-barrel_TonB_sf"/>
</dbReference>
<evidence type="ECO:0000259" key="11">
    <source>
        <dbReference type="Pfam" id="PF00593"/>
    </source>
</evidence>
<dbReference type="AlphaFoldDB" id="A0A2U0ULR9"/>
<evidence type="ECO:0000313" key="13">
    <source>
        <dbReference type="EMBL" id="PVX58578.1"/>
    </source>
</evidence>
<dbReference type="InterPro" id="IPR012910">
    <property type="entry name" value="Plug_dom"/>
</dbReference>
<keyword evidence="10" id="KW-0732">Signal</keyword>
<keyword evidence="14" id="KW-1185">Reference proteome</keyword>
<evidence type="ECO:0000256" key="5">
    <source>
        <dbReference type="ARBA" id="ARBA00023077"/>
    </source>
</evidence>
<dbReference type="InterPro" id="IPR039426">
    <property type="entry name" value="TonB-dep_rcpt-like"/>
</dbReference>
<dbReference type="InterPro" id="IPR037066">
    <property type="entry name" value="Plug_dom_sf"/>
</dbReference>
<dbReference type="InterPro" id="IPR000531">
    <property type="entry name" value="Beta-barrel_TonB"/>
</dbReference>
<keyword evidence="7 8" id="KW-0998">Cell outer membrane</keyword>
<dbReference type="NCBIfam" id="TIGR04057">
    <property type="entry name" value="SusC_RagA_signa"/>
    <property type="match status" value="1"/>
</dbReference>
<comment type="similarity">
    <text evidence="8 9">Belongs to the TonB-dependent receptor family.</text>
</comment>
<keyword evidence="2 8" id="KW-0813">Transport</keyword>
<evidence type="ECO:0000256" key="4">
    <source>
        <dbReference type="ARBA" id="ARBA00022692"/>
    </source>
</evidence>
<proteinExistence type="inferred from homology"/>
<evidence type="ECO:0000256" key="6">
    <source>
        <dbReference type="ARBA" id="ARBA00023136"/>
    </source>
</evidence>
<evidence type="ECO:0000256" key="10">
    <source>
        <dbReference type="SAM" id="SignalP"/>
    </source>
</evidence>
<keyword evidence="6 8" id="KW-0472">Membrane</keyword>
<name>A0A2U0ULR9_9BACT</name>
<dbReference type="InterPro" id="IPR023997">
    <property type="entry name" value="TonB-dep_OMP_SusC/RagA_CS"/>
</dbReference>